<organism evidence="2 3">
    <name type="scientific">Pristionchus mayeri</name>
    <dbReference type="NCBI Taxonomy" id="1317129"/>
    <lineage>
        <taxon>Eukaryota</taxon>
        <taxon>Metazoa</taxon>
        <taxon>Ecdysozoa</taxon>
        <taxon>Nematoda</taxon>
        <taxon>Chromadorea</taxon>
        <taxon>Rhabditida</taxon>
        <taxon>Rhabditina</taxon>
        <taxon>Diplogasteromorpha</taxon>
        <taxon>Diplogasteroidea</taxon>
        <taxon>Neodiplogasteridae</taxon>
        <taxon>Pristionchus</taxon>
    </lineage>
</organism>
<sequence>AHVDNGTISEEYDICEVPVTTERLIYYISLLPMFILWLMLSFESKSKKVFIPKAILSSILLGLTSIY</sequence>
<accession>A0AAN5I3Y3</accession>
<evidence type="ECO:0000256" key="1">
    <source>
        <dbReference type="SAM" id="Phobius"/>
    </source>
</evidence>
<protein>
    <submittedName>
        <fullName evidence="2">Uncharacterized protein</fullName>
    </submittedName>
</protein>
<gene>
    <name evidence="2" type="ORF">PMAYCL1PPCAC_20954</name>
</gene>
<dbReference type="AlphaFoldDB" id="A0AAN5I3Y3"/>
<name>A0AAN5I3Y3_9BILA</name>
<dbReference type="EMBL" id="BTRK01000004">
    <property type="protein sequence ID" value="GMR50759.1"/>
    <property type="molecule type" value="Genomic_DNA"/>
</dbReference>
<feature type="transmembrane region" description="Helical" evidence="1">
    <location>
        <begin position="49"/>
        <end position="66"/>
    </location>
</feature>
<evidence type="ECO:0000313" key="2">
    <source>
        <dbReference type="EMBL" id="GMR50759.1"/>
    </source>
</evidence>
<keyword evidence="1" id="KW-1133">Transmembrane helix</keyword>
<keyword evidence="1" id="KW-0472">Membrane</keyword>
<dbReference type="Proteomes" id="UP001328107">
    <property type="component" value="Unassembled WGS sequence"/>
</dbReference>
<comment type="caution">
    <text evidence="2">The sequence shown here is derived from an EMBL/GenBank/DDBJ whole genome shotgun (WGS) entry which is preliminary data.</text>
</comment>
<feature type="transmembrane region" description="Helical" evidence="1">
    <location>
        <begin position="24"/>
        <end position="42"/>
    </location>
</feature>
<proteinExistence type="predicted"/>
<keyword evidence="3" id="KW-1185">Reference proteome</keyword>
<keyword evidence="1" id="KW-0812">Transmembrane</keyword>
<reference evidence="3" key="1">
    <citation type="submission" date="2022-10" db="EMBL/GenBank/DDBJ databases">
        <title>Genome assembly of Pristionchus species.</title>
        <authorList>
            <person name="Yoshida K."/>
            <person name="Sommer R.J."/>
        </authorList>
    </citation>
    <scope>NUCLEOTIDE SEQUENCE [LARGE SCALE GENOMIC DNA]</scope>
    <source>
        <strain evidence="3">RS5460</strain>
    </source>
</reference>
<evidence type="ECO:0000313" key="3">
    <source>
        <dbReference type="Proteomes" id="UP001328107"/>
    </source>
</evidence>
<feature type="non-terminal residue" evidence="2">
    <location>
        <position position="67"/>
    </location>
</feature>
<feature type="non-terminal residue" evidence="2">
    <location>
        <position position="1"/>
    </location>
</feature>